<organism evidence="4 5">
    <name type="scientific">Coccomyxa subellipsoidea</name>
    <dbReference type="NCBI Taxonomy" id="248742"/>
    <lineage>
        <taxon>Eukaryota</taxon>
        <taxon>Viridiplantae</taxon>
        <taxon>Chlorophyta</taxon>
        <taxon>core chlorophytes</taxon>
        <taxon>Trebouxiophyceae</taxon>
        <taxon>Trebouxiophyceae incertae sedis</taxon>
        <taxon>Coccomyxaceae</taxon>
        <taxon>Coccomyxa</taxon>
    </lineage>
</organism>
<evidence type="ECO:0000259" key="3">
    <source>
        <dbReference type="PROSITE" id="PS50125"/>
    </source>
</evidence>
<keyword evidence="2" id="KW-0472">Membrane</keyword>
<dbReference type="EMBL" id="JALJOT010000006">
    <property type="protein sequence ID" value="KAK9909443.1"/>
    <property type="molecule type" value="Genomic_DNA"/>
</dbReference>
<dbReference type="Pfam" id="PF00211">
    <property type="entry name" value="Guanylate_cyc"/>
    <property type="match status" value="1"/>
</dbReference>
<dbReference type="Gene3D" id="3.30.70.1230">
    <property type="entry name" value="Nucleotide cyclase"/>
    <property type="match status" value="1"/>
</dbReference>
<dbReference type="CDD" id="cd07302">
    <property type="entry name" value="CHD"/>
    <property type="match status" value="1"/>
</dbReference>
<dbReference type="InterPro" id="IPR001054">
    <property type="entry name" value="A/G_cyclase"/>
</dbReference>
<accession>A0ABR2YR72</accession>
<dbReference type="PANTHER" id="PTHR43336">
    <property type="entry name" value="OXYGEN SENSOR HISTIDINE KINASE RESPONSE REGULATOR DEVS/DOSS"/>
    <property type="match status" value="1"/>
</dbReference>
<comment type="caution">
    <text evidence="4">The sequence shown here is derived from an EMBL/GenBank/DDBJ whole genome shotgun (WGS) entry which is preliminary data.</text>
</comment>
<feature type="domain" description="Guanylate cyclase" evidence="3">
    <location>
        <begin position="846"/>
        <end position="1060"/>
    </location>
</feature>
<keyword evidence="2" id="KW-1133">Transmembrane helix</keyword>
<feature type="transmembrane region" description="Helical" evidence="2">
    <location>
        <begin position="729"/>
        <end position="750"/>
    </location>
</feature>
<dbReference type="Proteomes" id="UP001491310">
    <property type="component" value="Unassembled WGS sequence"/>
</dbReference>
<evidence type="ECO:0000313" key="5">
    <source>
        <dbReference type="Proteomes" id="UP001491310"/>
    </source>
</evidence>
<evidence type="ECO:0000313" key="4">
    <source>
        <dbReference type="EMBL" id="KAK9909443.1"/>
    </source>
</evidence>
<feature type="transmembrane region" description="Helical" evidence="2">
    <location>
        <begin position="476"/>
        <end position="495"/>
    </location>
</feature>
<gene>
    <name evidence="4" type="ORF">WJX75_002362</name>
</gene>
<protein>
    <recommendedName>
        <fullName evidence="3">Guanylate cyclase domain-containing protein</fullName>
    </recommendedName>
</protein>
<sequence>MRGLYEELDELLPDGRSPETLVIYVYSASDTEYARNLHFFVRNGMWEGDGCDYVIVVQQDTALFSSAILPPLPRNARYIYHENKCYDWGTFGWVFSEGKVNATLYKSIIFMNSSVRGPFLPPYFPVGLHWSKLLTLRISSTVKLVGSTISCEPAWEGGNTANEKRQNAHVQSYVMATDQVGLKALQDDGRVLACYDNMADTIYNAEVGASRIILDQGYTIDSLMLKYQHVDWTNISNWNCDAGLNPYAEFAYDGLVLNPLEVLFVKVKGFQTQGGWLSAQMATTYDRWLSSNVAEGAANENVYDKMRMSFRLGRAITMMLRGNSCFDFTLYRARSRDLPGDMTDEQTWDHFVHDGQFEGRPFRNSRFRPTMAAVRRANNRFSTLRSRIMRRSASGSQAGEDDLLRASRELSTVSVSGSIFDLLNSDDRASWKAKASYWLEGIYATIAITVVVFFALFLDDFRQAVLPTSLDVSCEYISGLILVLFSVELTVACLVRKGYFASIYFWIDLAATVSMLLDITTLMDLVFHQSSSLAGSSALDRGPQNKVLARVWRENKIFEAKSGISPSSSSNARWWNPNAKRSRVGQKLSDLTSQRVIVLILTMLIMIPGFNWNSGLYGNYNNISDGGLKMMHDIYLADGNTTGFQQAVNDYHQGVVFQLVNRDTNYLLILIVCNNTLGYTDGPDVGYTRRTPELSIRKTSSPGCWTGDWGACYQSVAVLDLKWYSQFNALLNMLRTLFICAILAVGVFVFNRDASKLVLQPIERMLKKVKDVSENPLAIKQSGKFSRELREGEAQMETRILESSINKICSLLAVGFGDAGAEVIAENIKNGGDLNAMVPGQKVCAIFGFCDIRQFTDATEVLQEDVMEFVNSIAKIVHMETSLHGGFPNKNIGDAFLLAWKFPKGFNVRDLKSLTEPKPEPLLGLPGEVMPSETGHKARMSERSDTSSDSASSRWPAGGRRASLLLPGKEDPKWLSLQQARDLADKALASFVIIQAALKRSRRLHLYTLREDLNKRMPNFQVRMGFGLHVGWAIEGAIGSEYKIDASYLSPNVNMASRLEAATKQFGTSILMSEDFARLLSPQVRRRVRQIDCVTVKGSNRPMGLFTYDVSLERVPSPDQAAPWGGPAAAAAGFSQRESMASSVSATAAAPPEIEGDPVSFSLSAYNWEFSDHPDLAHTWAVDHAFLDLFARGFAAYKAGQWEEARSVLEQTKWMRQTQQGLPLMDGPSNTLLDYMATFDYAAPFTWKGFRELTDK</sequence>
<feature type="transmembrane region" description="Helical" evidence="2">
    <location>
        <begin position="437"/>
        <end position="456"/>
    </location>
</feature>
<feature type="region of interest" description="Disordered" evidence="1">
    <location>
        <begin position="917"/>
        <end position="958"/>
    </location>
</feature>
<dbReference type="PANTHER" id="PTHR43336:SF3">
    <property type="entry name" value="GUANYLATE CYCLASE DOMAIN-CONTAINING PROTEIN"/>
    <property type="match status" value="1"/>
</dbReference>
<dbReference type="SUPFAM" id="SSF55073">
    <property type="entry name" value="Nucleotide cyclase"/>
    <property type="match status" value="1"/>
</dbReference>
<dbReference type="InterPro" id="IPR029787">
    <property type="entry name" value="Nucleotide_cyclase"/>
</dbReference>
<evidence type="ECO:0000256" key="1">
    <source>
        <dbReference type="SAM" id="MobiDB-lite"/>
    </source>
</evidence>
<feature type="transmembrane region" description="Helical" evidence="2">
    <location>
        <begin position="596"/>
        <end position="612"/>
    </location>
</feature>
<reference evidence="4 5" key="1">
    <citation type="journal article" date="2024" name="Nat. Commun.">
        <title>Phylogenomics reveals the evolutionary origins of lichenization in chlorophyte algae.</title>
        <authorList>
            <person name="Puginier C."/>
            <person name="Libourel C."/>
            <person name="Otte J."/>
            <person name="Skaloud P."/>
            <person name="Haon M."/>
            <person name="Grisel S."/>
            <person name="Petersen M."/>
            <person name="Berrin J.G."/>
            <person name="Delaux P.M."/>
            <person name="Dal Grande F."/>
            <person name="Keller J."/>
        </authorList>
    </citation>
    <scope>NUCLEOTIDE SEQUENCE [LARGE SCALE GENOMIC DNA]</scope>
    <source>
        <strain evidence="4 5">SAG 216-7</strain>
    </source>
</reference>
<name>A0ABR2YR72_9CHLO</name>
<evidence type="ECO:0000256" key="2">
    <source>
        <dbReference type="SAM" id="Phobius"/>
    </source>
</evidence>
<keyword evidence="5" id="KW-1185">Reference proteome</keyword>
<keyword evidence="2" id="KW-0812">Transmembrane</keyword>
<proteinExistence type="predicted"/>
<feature type="compositionally biased region" description="Basic and acidic residues" evidence="1">
    <location>
        <begin position="934"/>
        <end position="946"/>
    </location>
</feature>
<dbReference type="PROSITE" id="PS50125">
    <property type="entry name" value="GUANYLATE_CYCLASE_2"/>
    <property type="match status" value="1"/>
</dbReference>